<dbReference type="Gene3D" id="3.40.630.30">
    <property type="match status" value="1"/>
</dbReference>
<dbReference type="InterPro" id="IPR045057">
    <property type="entry name" value="Gcn5-rel_NAT"/>
</dbReference>
<dbReference type="RefSeq" id="WP_200503813.1">
    <property type="nucleotide sequence ID" value="NZ_JAEDAJ010000015.1"/>
</dbReference>
<gene>
    <name evidence="3" type="ORF">I8D64_16070</name>
</gene>
<sequence length="157" mass="17123">MSESPTPETPGAPDPDGAHPAAPDETEPDTTAQDAAAPEAEADGTPDRAFIRDNPGKRRFDVFVGEHHAGFSKYRDVDVDGADAPQRIFFHTVVFDEYEGRGLASTLTRTALEQTVREGRRIVAVCPYVARWVEHHEEAAAHVDAVQPEHLAAIEQV</sequence>
<evidence type="ECO:0000313" key="3">
    <source>
        <dbReference type="EMBL" id="MBK0332920.1"/>
    </source>
</evidence>
<accession>A0ABS1BFV8</accession>
<evidence type="ECO:0000313" key="4">
    <source>
        <dbReference type="Proteomes" id="UP000612352"/>
    </source>
</evidence>
<proteinExistence type="predicted"/>
<feature type="region of interest" description="Disordered" evidence="1">
    <location>
        <begin position="1"/>
        <end position="55"/>
    </location>
</feature>
<keyword evidence="4" id="KW-1185">Reference proteome</keyword>
<dbReference type="Pfam" id="PF14542">
    <property type="entry name" value="Acetyltransf_CG"/>
    <property type="match status" value="1"/>
</dbReference>
<comment type="caution">
    <text evidence="3">The sequence shown here is derived from an EMBL/GenBank/DDBJ whole genome shotgun (WGS) entry which is preliminary data.</text>
</comment>
<dbReference type="PANTHER" id="PTHR31435">
    <property type="entry name" value="PROTEIN NATD1"/>
    <property type="match status" value="1"/>
</dbReference>
<evidence type="ECO:0000256" key="1">
    <source>
        <dbReference type="SAM" id="MobiDB-lite"/>
    </source>
</evidence>
<dbReference type="PROSITE" id="PS51729">
    <property type="entry name" value="GNAT_YJDJ"/>
    <property type="match status" value="1"/>
</dbReference>
<reference evidence="3 4" key="1">
    <citation type="submission" date="2020-12" db="EMBL/GenBank/DDBJ databases">
        <title>Brachybacterium sp. MASK1Z-5, whole genome shotgun sequence.</title>
        <authorList>
            <person name="Tuo L."/>
        </authorList>
    </citation>
    <scope>NUCLEOTIDE SEQUENCE [LARGE SCALE GENOMIC DNA]</scope>
    <source>
        <strain evidence="3 4">MASK1Z-5</strain>
    </source>
</reference>
<dbReference type="PANTHER" id="PTHR31435:SF10">
    <property type="entry name" value="BSR4717 PROTEIN"/>
    <property type="match status" value="1"/>
</dbReference>
<dbReference type="Proteomes" id="UP000612352">
    <property type="component" value="Unassembled WGS sequence"/>
</dbReference>
<feature type="compositionally biased region" description="Low complexity" evidence="1">
    <location>
        <begin position="14"/>
        <end position="39"/>
    </location>
</feature>
<dbReference type="InterPro" id="IPR031165">
    <property type="entry name" value="GNAT_YJDJ"/>
</dbReference>
<name>A0ABS1BFV8_9MICO</name>
<feature type="domain" description="N-acetyltransferase" evidence="2">
    <location>
        <begin position="52"/>
        <end position="144"/>
    </location>
</feature>
<dbReference type="InterPro" id="IPR016181">
    <property type="entry name" value="Acyl_CoA_acyltransferase"/>
</dbReference>
<evidence type="ECO:0000259" key="2">
    <source>
        <dbReference type="PROSITE" id="PS51729"/>
    </source>
</evidence>
<dbReference type="EMBL" id="JAEDAJ010000015">
    <property type="protein sequence ID" value="MBK0332920.1"/>
    <property type="molecule type" value="Genomic_DNA"/>
</dbReference>
<dbReference type="SUPFAM" id="SSF55729">
    <property type="entry name" value="Acyl-CoA N-acyltransferases (Nat)"/>
    <property type="match status" value="1"/>
</dbReference>
<feature type="compositionally biased region" description="Basic and acidic residues" evidence="1">
    <location>
        <begin position="45"/>
        <end position="55"/>
    </location>
</feature>
<organism evidence="3 4">
    <name type="scientific">Brachybacterium halotolerans</name>
    <dbReference type="NCBI Taxonomy" id="2795215"/>
    <lineage>
        <taxon>Bacteria</taxon>
        <taxon>Bacillati</taxon>
        <taxon>Actinomycetota</taxon>
        <taxon>Actinomycetes</taxon>
        <taxon>Micrococcales</taxon>
        <taxon>Dermabacteraceae</taxon>
        <taxon>Brachybacterium</taxon>
    </lineage>
</organism>
<protein>
    <submittedName>
        <fullName evidence="3">N-acetyltransferase</fullName>
    </submittedName>
</protein>